<evidence type="ECO:0000256" key="1">
    <source>
        <dbReference type="ARBA" id="ARBA00023015"/>
    </source>
</evidence>
<dbReference type="PANTHER" id="PTHR47506:SF1">
    <property type="entry name" value="HTH-TYPE TRANSCRIPTIONAL REGULATOR YJDC"/>
    <property type="match status" value="1"/>
</dbReference>
<feature type="DNA-binding region" description="H-T-H motif" evidence="4">
    <location>
        <begin position="29"/>
        <end position="48"/>
    </location>
</feature>
<dbReference type="Pfam" id="PF16925">
    <property type="entry name" value="TetR_C_13"/>
    <property type="match status" value="1"/>
</dbReference>
<evidence type="ECO:0000313" key="6">
    <source>
        <dbReference type="EMBL" id="MFC5068302.1"/>
    </source>
</evidence>
<protein>
    <submittedName>
        <fullName evidence="6">TetR/AcrR family transcriptional regulator</fullName>
    </submittedName>
</protein>
<dbReference type="InterPro" id="IPR036271">
    <property type="entry name" value="Tet_transcr_reg_TetR-rel_C_sf"/>
</dbReference>
<dbReference type="InterPro" id="IPR009057">
    <property type="entry name" value="Homeodomain-like_sf"/>
</dbReference>
<dbReference type="RefSeq" id="WP_379770486.1">
    <property type="nucleotide sequence ID" value="NZ_JBHSJF010000006.1"/>
</dbReference>
<dbReference type="Gene3D" id="1.10.357.10">
    <property type="entry name" value="Tetracycline Repressor, domain 2"/>
    <property type="match status" value="1"/>
</dbReference>
<accession>A0ABV9Z1D4</accession>
<reference evidence="7" key="1">
    <citation type="journal article" date="2019" name="Int. J. Syst. Evol. Microbiol.">
        <title>The Global Catalogue of Microorganisms (GCM) 10K type strain sequencing project: providing services to taxonomists for standard genome sequencing and annotation.</title>
        <authorList>
            <consortium name="The Broad Institute Genomics Platform"/>
            <consortium name="The Broad Institute Genome Sequencing Center for Infectious Disease"/>
            <person name="Wu L."/>
            <person name="Ma J."/>
        </authorList>
    </citation>
    <scope>NUCLEOTIDE SEQUENCE [LARGE SCALE GENOMIC DNA]</scope>
    <source>
        <strain evidence="7">CGMCC 1.16444</strain>
    </source>
</reference>
<keyword evidence="7" id="KW-1185">Reference proteome</keyword>
<evidence type="ECO:0000256" key="4">
    <source>
        <dbReference type="PROSITE-ProRule" id="PRU00335"/>
    </source>
</evidence>
<name>A0ABV9Z1D4_9HYPH</name>
<dbReference type="InterPro" id="IPR023772">
    <property type="entry name" value="DNA-bd_HTH_TetR-type_CS"/>
</dbReference>
<gene>
    <name evidence="6" type="ORF">ACFPFW_09775</name>
</gene>
<dbReference type="PROSITE" id="PS50977">
    <property type="entry name" value="HTH_TETR_2"/>
    <property type="match status" value="1"/>
</dbReference>
<keyword evidence="2 4" id="KW-0238">DNA-binding</keyword>
<dbReference type="SUPFAM" id="SSF46689">
    <property type="entry name" value="Homeodomain-like"/>
    <property type="match status" value="1"/>
</dbReference>
<dbReference type="PRINTS" id="PR00455">
    <property type="entry name" value="HTHTETR"/>
</dbReference>
<dbReference type="EMBL" id="JBHSJF010000006">
    <property type="protein sequence ID" value="MFC5068302.1"/>
    <property type="molecule type" value="Genomic_DNA"/>
</dbReference>
<dbReference type="Gene3D" id="1.10.10.60">
    <property type="entry name" value="Homeodomain-like"/>
    <property type="match status" value="1"/>
</dbReference>
<proteinExistence type="predicted"/>
<evidence type="ECO:0000256" key="2">
    <source>
        <dbReference type="ARBA" id="ARBA00023125"/>
    </source>
</evidence>
<dbReference type="Pfam" id="PF00440">
    <property type="entry name" value="TetR_N"/>
    <property type="match status" value="1"/>
</dbReference>
<sequence>MGRPRSFDVDTALDQAMRVFWRRGYEGASLADLTKAMGINPPSLYAAFGNKEGLFRAVLDRYGKGPTSHLQVALAEPTARKVVEYMMRRTVDVVSDPDNPGGCLGAKATLACDCGTEELREEIMKHHAAKAAALQGRLERARADGDLPSDSNPEALTQYVMTVLQGIALQASSGACRADLNRVVDTALLAFPK</sequence>
<dbReference type="SUPFAM" id="SSF48498">
    <property type="entry name" value="Tetracyclin repressor-like, C-terminal domain"/>
    <property type="match status" value="1"/>
</dbReference>
<evidence type="ECO:0000313" key="7">
    <source>
        <dbReference type="Proteomes" id="UP001595796"/>
    </source>
</evidence>
<keyword evidence="1" id="KW-0805">Transcription regulation</keyword>
<dbReference type="Proteomes" id="UP001595796">
    <property type="component" value="Unassembled WGS sequence"/>
</dbReference>
<feature type="domain" description="HTH tetR-type" evidence="5">
    <location>
        <begin position="6"/>
        <end position="66"/>
    </location>
</feature>
<dbReference type="InterPro" id="IPR001647">
    <property type="entry name" value="HTH_TetR"/>
</dbReference>
<dbReference type="PROSITE" id="PS01081">
    <property type="entry name" value="HTH_TETR_1"/>
    <property type="match status" value="1"/>
</dbReference>
<keyword evidence="3" id="KW-0804">Transcription</keyword>
<comment type="caution">
    <text evidence="6">The sequence shown here is derived from an EMBL/GenBank/DDBJ whole genome shotgun (WGS) entry which is preliminary data.</text>
</comment>
<dbReference type="InterPro" id="IPR011075">
    <property type="entry name" value="TetR_C"/>
</dbReference>
<dbReference type="PANTHER" id="PTHR47506">
    <property type="entry name" value="TRANSCRIPTIONAL REGULATORY PROTEIN"/>
    <property type="match status" value="1"/>
</dbReference>
<organism evidence="6 7">
    <name type="scientific">Flaviflagellibacter deserti</name>
    <dbReference type="NCBI Taxonomy" id="2267266"/>
    <lineage>
        <taxon>Bacteria</taxon>
        <taxon>Pseudomonadati</taxon>
        <taxon>Pseudomonadota</taxon>
        <taxon>Alphaproteobacteria</taxon>
        <taxon>Hyphomicrobiales</taxon>
        <taxon>Flaviflagellibacter</taxon>
    </lineage>
</organism>
<evidence type="ECO:0000256" key="3">
    <source>
        <dbReference type="ARBA" id="ARBA00023163"/>
    </source>
</evidence>
<evidence type="ECO:0000259" key="5">
    <source>
        <dbReference type="PROSITE" id="PS50977"/>
    </source>
</evidence>